<proteinExistence type="predicted"/>
<evidence type="ECO:0000259" key="2">
    <source>
        <dbReference type="PROSITE" id="PS50110"/>
    </source>
</evidence>
<sequence length="253" mass="29287">MNKPYTTIIIDDEAPARVGLQNLLSEFPETFRIIDTAKNGFEAQEKIERLQPDLIFLDIEMPECSGFELLEKLSKIPIVVFCTAYDQYALEAFETNSIDYLVKPVKLERISKTVKKLNSFHHNKTSEEILSVLKQINSKNEVKKMTSITVKKNDKLIFIKLDDVHFFQSDNNYTNINSESGNYLSTESISNLAEKLPDNFIRVHRSIIINKDHVHDIQKYFNSRFIITLNDKKATSVTSGRSFNEKIKNWMNI</sequence>
<keyword evidence="4" id="KW-0238">DNA-binding</keyword>
<dbReference type="GO" id="GO:0000156">
    <property type="term" value="F:phosphorelay response regulator activity"/>
    <property type="evidence" value="ECO:0007669"/>
    <property type="project" value="InterPro"/>
</dbReference>
<organism evidence="4 5">
    <name type="scientific">Polaribacter aquimarinus</name>
    <dbReference type="NCBI Taxonomy" id="2100726"/>
    <lineage>
        <taxon>Bacteria</taxon>
        <taxon>Pseudomonadati</taxon>
        <taxon>Bacteroidota</taxon>
        <taxon>Flavobacteriia</taxon>
        <taxon>Flavobacteriales</taxon>
        <taxon>Flavobacteriaceae</taxon>
    </lineage>
</organism>
<dbReference type="SMART" id="SM00850">
    <property type="entry name" value="LytTR"/>
    <property type="match status" value="1"/>
</dbReference>
<dbReference type="InterPro" id="IPR011006">
    <property type="entry name" value="CheY-like_superfamily"/>
</dbReference>
<evidence type="ECO:0000313" key="4">
    <source>
        <dbReference type="EMBL" id="PWG05554.1"/>
    </source>
</evidence>
<dbReference type="PROSITE" id="PS50110">
    <property type="entry name" value="RESPONSE_REGULATORY"/>
    <property type="match status" value="1"/>
</dbReference>
<dbReference type="InterPro" id="IPR007492">
    <property type="entry name" value="LytTR_DNA-bd_dom"/>
</dbReference>
<protein>
    <submittedName>
        <fullName evidence="4">DNA-binding response regulator</fullName>
    </submittedName>
</protein>
<gene>
    <name evidence="4" type="ORF">DIS07_03680</name>
</gene>
<dbReference type="InterPro" id="IPR001789">
    <property type="entry name" value="Sig_transdc_resp-reg_receiver"/>
</dbReference>
<keyword evidence="5" id="KW-1185">Reference proteome</keyword>
<dbReference type="SMART" id="SM00448">
    <property type="entry name" value="REC"/>
    <property type="match status" value="1"/>
</dbReference>
<dbReference type="EMBL" id="QFFG01000002">
    <property type="protein sequence ID" value="PWG05554.1"/>
    <property type="molecule type" value="Genomic_DNA"/>
</dbReference>
<dbReference type="Pfam" id="PF00072">
    <property type="entry name" value="Response_reg"/>
    <property type="match status" value="1"/>
</dbReference>
<dbReference type="AlphaFoldDB" id="A0A2U2JB48"/>
<feature type="modified residue" description="4-aspartylphosphate" evidence="1">
    <location>
        <position position="58"/>
    </location>
</feature>
<dbReference type="OrthoDB" id="2168082at2"/>
<dbReference type="PROSITE" id="PS50930">
    <property type="entry name" value="HTH_LYTTR"/>
    <property type="match status" value="1"/>
</dbReference>
<dbReference type="InterPro" id="IPR046947">
    <property type="entry name" value="LytR-like"/>
</dbReference>
<dbReference type="PANTHER" id="PTHR37299">
    <property type="entry name" value="TRANSCRIPTIONAL REGULATOR-RELATED"/>
    <property type="match status" value="1"/>
</dbReference>
<dbReference type="Gene3D" id="3.40.50.2300">
    <property type="match status" value="1"/>
</dbReference>
<name>A0A2U2JB48_9FLAO</name>
<feature type="domain" description="Response regulatory" evidence="2">
    <location>
        <begin position="6"/>
        <end position="118"/>
    </location>
</feature>
<dbReference type="Proteomes" id="UP000245670">
    <property type="component" value="Unassembled WGS sequence"/>
</dbReference>
<dbReference type="Pfam" id="PF04397">
    <property type="entry name" value="LytTR"/>
    <property type="match status" value="1"/>
</dbReference>
<dbReference type="SUPFAM" id="SSF52172">
    <property type="entry name" value="CheY-like"/>
    <property type="match status" value="1"/>
</dbReference>
<dbReference type="PANTHER" id="PTHR37299:SF1">
    <property type="entry name" value="STAGE 0 SPORULATION PROTEIN A HOMOLOG"/>
    <property type="match status" value="1"/>
</dbReference>
<feature type="domain" description="HTH LytTR-type" evidence="3">
    <location>
        <begin position="148"/>
        <end position="253"/>
    </location>
</feature>
<keyword evidence="1" id="KW-0597">Phosphoprotein</keyword>
<comment type="caution">
    <text evidence="4">The sequence shown here is derived from an EMBL/GenBank/DDBJ whole genome shotgun (WGS) entry which is preliminary data.</text>
</comment>
<evidence type="ECO:0000313" key="5">
    <source>
        <dbReference type="Proteomes" id="UP000245670"/>
    </source>
</evidence>
<reference evidence="4 5" key="1">
    <citation type="submission" date="2018-05" db="EMBL/GenBank/DDBJ databases">
        <title>Polaribacter aquimarinus sp. nov., isolated from sediment in a sediment of sea.</title>
        <authorList>
            <person name="Lu D."/>
        </authorList>
    </citation>
    <scope>NUCLEOTIDE SEQUENCE [LARGE SCALE GENOMIC DNA]</scope>
    <source>
        <strain evidence="4 5">ZY113</strain>
    </source>
</reference>
<evidence type="ECO:0000256" key="1">
    <source>
        <dbReference type="PROSITE-ProRule" id="PRU00169"/>
    </source>
</evidence>
<accession>A0A2U2JB48</accession>
<dbReference type="GO" id="GO:0003677">
    <property type="term" value="F:DNA binding"/>
    <property type="evidence" value="ECO:0007669"/>
    <property type="project" value="UniProtKB-KW"/>
</dbReference>
<dbReference type="RefSeq" id="WP_109403888.1">
    <property type="nucleotide sequence ID" value="NZ_QFFG01000002.1"/>
</dbReference>
<evidence type="ECO:0000259" key="3">
    <source>
        <dbReference type="PROSITE" id="PS50930"/>
    </source>
</evidence>
<dbReference type="Gene3D" id="2.40.50.1020">
    <property type="entry name" value="LytTr DNA-binding domain"/>
    <property type="match status" value="1"/>
</dbReference>